<dbReference type="InterPro" id="IPR036390">
    <property type="entry name" value="WH_DNA-bd_sf"/>
</dbReference>
<evidence type="ECO:0000313" key="8">
    <source>
        <dbReference type="EMBL" id="HIH09193.1"/>
    </source>
</evidence>
<dbReference type="Proteomes" id="UP000565078">
    <property type="component" value="Unassembled WGS sequence"/>
</dbReference>
<feature type="domain" description="DOD-type homing endonuclease" evidence="7">
    <location>
        <begin position="1"/>
        <end position="40"/>
    </location>
</feature>
<dbReference type="SMART" id="SM00305">
    <property type="entry name" value="HintC"/>
    <property type="match status" value="1"/>
</dbReference>
<dbReference type="PROSITE" id="PS50818">
    <property type="entry name" value="INTEIN_C_TER"/>
    <property type="match status" value="1"/>
</dbReference>
<keyword evidence="1" id="KW-0547">Nucleotide-binding</keyword>
<sequence length="648" mass="74206">MIQGLFDTDGCVSRFRDLSFSNISILLIKDLQRLLLIFGIVARIRKRKGRPIQMDSKSYETKDHYELIIAQKESILAFRQHIGFRIQRKQAALEEVATAIQRNIRHIFCPVCGYLLFKDLFCGRTKSHETWGAKKLAIIQCLGKEGCLSSKVLEKKLGFPPYKKMRRLNHHFELLKRTRVGNEKFWELNPIGHYIYELTKNNFTNFNSVFSLNNCPLCNETFEKKIKGNWRAGDFEGDIFWDILRKATKESGEKYPFVYDVVLPSDGSNDHFFAAEGFLIHNSAGVNLPAFRVIIQSPYRYTDFGMDRIPISEFRQMSGRAGRPKYDSEGQAVLIAKTEFEKDDYISYYVNGETEPCRSRLSSESALRFHLLATIASGFIFDLESAEKFFSATLYAKQEGDLSALFSKINTLTSQLRDMGFVELSEKRIDATLLGRRVAQLYLDPVSAFAIVNSLRKEKYNDAAYLYTIANTNEFFPYLSVPRQKEGELWEAIQGQKGLLAVNVELEMFTDNSMLPKFWTSLMLKDWIGEVKEQEIVETYKVQPGILRAKLQNADWLAYSSFELAKILLLEGHFGPLAKMRKRLQGGIREELIPLCELRGIGRVRARRMYNAGIKGIAEVKKTDVQDLGKLLGEKVAASVKRQLAATK</sequence>
<dbReference type="Gene3D" id="3.40.50.300">
    <property type="entry name" value="P-loop containing nucleotide triphosphate hydrolases"/>
    <property type="match status" value="1"/>
</dbReference>
<name>A0A7J4IUK7_9ARCH</name>
<evidence type="ECO:0000256" key="5">
    <source>
        <dbReference type="ARBA" id="ARBA00022840"/>
    </source>
</evidence>
<evidence type="ECO:0000256" key="3">
    <source>
        <dbReference type="ARBA" id="ARBA00022806"/>
    </source>
</evidence>
<dbReference type="PANTHER" id="PTHR47961:SF10">
    <property type="entry name" value="ATP-DEPENDENT DNA HELICASE HEL308"/>
    <property type="match status" value="1"/>
</dbReference>
<dbReference type="Pfam" id="PF21280">
    <property type="entry name" value="Helicase_dom4_arc"/>
    <property type="match status" value="1"/>
</dbReference>
<dbReference type="InterPro" id="IPR004042">
    <property type="entry name" value="Intein_endonuc_central"/>
</dbReference>
<evidence type="ECO:0000313" key="9">
    <source>
        <dbReference type="Proteomes" id="UP000565078"/>
    </source>
</evidence>
<keyword evidence="4" id="KW-0068">Autocatalytic cleavage</keyword>
<evidence type="ECO:0000259" key="7">
    <source>
        <dbReference type="PROSITE" id="PS50819"/>
    </source>
</evidence>
<dbReference type="InterPro" id="IPR004860">
    <property type="entry name" value="LAGLIDADG_dom"/>
</dbReference>
<evidence type="ECO:0000256" key="1">
    <source>
        <dbReference type="ARBA" id="ARBA00022741"/>
    </source>
</evidence>
<evidence type="ECO:0000256" key="2">
    <source>
        <dbReference type="ARBA" id="ARBA00022801"/>
    </source>
</evidence>
<dbReference type="InterPro" id="IPR048772">
    <property type="entry name" value="Hel308-like_dom4"/>
</dbReference>
<organism evidence="8 9">
    <name type="scientific">Candidatus Iainarchaeum sp</name>
    <dbReference type="NCBI Taxonomy" id="3101447"/>
    <lineage>
        <taxon>Archaea</taxon>
        <taxon>Candidatus Iainarchaeota</taxon>
        <taxon>Candidatus Iainarchaeia</taxon>
        <taxon>Candidatus Iainarchaeales</taxon>
        <taxon>Candidatus Iainarchaeaceae</taxon>
        <taxon>Candidatus Iainarchaeum</taxon>
    </lineage>
</organism>
<dbReference type="GO" id="GO:0004386">
    <property type="term" value="F:helicase activity"/>
    <property type="evidence" value="ECO:0007669"/>
    <property type="project" value="UniProtKB-KW"/>
</dbReference>
<dbReference type="GO" id="GO:0004519">
    <property type="term" value="F:endonuclease activity"/>
    <property type="evidence" value="ECO:0007669"/>
    <property type="project" value="InterPro"/>
</dbReference>
<dbReference type="InterPro" id="IPR050474">
    <property type="entry name" value="Hel308_SKI2-like"/>
</dbReference>
<dbReference type="Gene3D" id="1.10.150.20">
    <property type="entry name" value="5' to 3' exonuclease, C-terminal subdomain"/>
    <property type="match status" value="1"/>
</dbReference>
<dbReference type="InterPro" id="IPR027417">
    <property type="entry name" value="P-loop_NTPase"/>
</dbReference>
<dbReference type="GO" id="GO:0005524">
    <property type="term" value="F:ATP binding"/>
    <property type="evidence" value="ECO:0007669"/>
    <property type="project" value="UniProtKB-KW"/>
</dbReference>
<keyword evidence="2" id="KW-0378">Hydrolase</keyword>
<dbReference type="AlphaFoldDB" id="A0A7J4IUK7"/>
<accession>A0A7J4IUK7</accession>
<dbReference type="SUPFAM" id="SSF158702">
    <property type="entry name" value="Sec63 N-terminal domain-like"/>
    <property type="match status" value="1"/>
</dbReference>
<evidence type="ECO:0000256" key="4">
    <source>
        <dbReference type="ARBA" id="ARBA00022813"/>
    </source>
</evidence>
<dbReference type="InterPro" id="IPR027434">
    <property type="entry name" value="Homing_endonucl"/>
</dbReference>
<dbReference type="EMBL" id="DUGC01000018">
    <property type="protein sequence ID" value="HIH09193.1"/>
    <property type="molecule type" value="Genomic_DNA"/>
</dbReference>
<dbReference type="SUPFAM" id="SSF52540">
    <property type="entry name" value="P-loop containing nucleoside triphosphate hydrolases"/>
    <property type="match status" value="1"/>
</dbReference>
<dbReference type="InterPro" id="IPR030934">
    <property type="entry name" value="Intein_C"/>
</dbReference>
<keyword evidence="6" id="KW-0651">Protein splicing</keyword>
<reference evidence="9" key="1">
    <citation type="journal article" date="2020" name="bioRxiv">
        <title>A rank-normalized archaeal taxonomy based on genome phylogeny resolves widespread incomplete and uneven classifications.</title>
        <authorList>
            <person name="Rinke C."/>
            <person name="Chuvochina M."/>
            <person name="Mussig A.J."/>
            <person name="Chaumeil P.-A."/>
            <person name="Waite D.W."/>
            <person name="Whitman W.B."/>
            <person name="Parks D.H."/>
            <person name="Hugenholtz P."/>
        </authorList>
    </citation>
    <scope>NUCLEOTIDE SEQUENCE [LARGE SCALE GENOMIC DNA]</scope>
</reference>
<keyword evidence="3" id="KW-0347">Helicase</keyword>
<dbReference type="Pfam" id="PF14528">
    <property type="entry name" value="LAGLIDADG_3"/>
    <property type="match status" value="1"/>
</dbReference>
<evidence type="ECO:0000256" key="6">
    <source>
        <dbReference type="ARBA" id="ARBA00023000"/>
    </source>
</evidence>
<proteinExistence type="predicted"/>
<dbReference type="Gene3D" id="3.10.28.10">
    <property type="entry name" value="Homing endonucleases"/>
    <property type="match status" value="1"/>
</dbReference>
<gene>
    <name evidence="8" type="ORF">HA254_00830</name>
</gene>
<dbReference type="SUPFAM" id="SSF55608">
    <property type="entry name" value="Homing endonucleases"/>
    <property type="match status" value="1"/>
</dbReference>
<protein>
    <recommendedName>
        <fullName evidence="7">DOD-type homing endonuclease domain-containing protein</fullName>
    </recommendedName>
</protein>
<dbReference type="GO" id="GO:0016787">
    <property type="term" value="F:hydrolase activity"/>
    <property type="evidence" value="ECO:0007669"/>
    <property type="project" value="UniProtKB-KW"/>
</dbReference>
<dbReference type="SUPFAM" id="SSF46785">
    <property type="entry name" value="Winged helix' DNA-binding domain"/>
    <property type="match status" value="1"/>
</dbReference>
<dbReference type="InterPro" id="IPR003586">
    <property type="entry name" value="Hint_dom_C"/>
</dbReference>
<keyword evidence="5" id="KW-0067">ATP-binding</keyword>
<dbReference type="PANTHER" id="PTHR47961">
    <property type="entry name" value="DNA POLYMERASE THETA, PUTATIVE (AFU_ORTHOLOGUE AFUA_1G05260)-RELATED"/>
    <property type="match status" value="1"/>
</dbReference>
<dbReference type="PROSITE" id="PS50819">
    <property type="entry name" value="INTEIN_ENDONUCLEASE"/>
    <property type="match status" value="1"/>
</dbReference>
<dbReference type="Gene3D" id="1.10.3380.30">
    <property type="match status" value="1"/>
</dbReference>
<comment type="caution">
    <text evidence="8">The sequence shown here is derived from an EMBL/GenBank/DDBJ whole genome shotgun (WGS) entry which is preliminary data.</text>
</comment>